<evidence type="ECO:0000313" key="2">
    <source>
        <dbReference type="EMBL" id="QFU80103.1"/>
    </source>
</evidence>
<sequence length="201" mass="23724">MNLSFSGSRRKTEKEELLKICGSRYNLELHDLTTFTEHAGKIMIQAPSTETLNPYYLSGLVDGDSSFSVRFRKNRSIKPAFTLGLEGDNQQLLLQVKKYFACGKIYQIKPTFWRYQVSDLHSLQTKIIPHFKLYPLHTFKRNHFWLFARVCDLMSQSQHRNREGFLKFIEIAYEMNEHGKRRRVASKMEYINLISKHELKV</sequence>
<dbReference type="InterPro" id="IPR004860">
    <property type="entry name" value="LAGLIDADG_dom"/>
</dbReference>
<organism evidence="2">
    <name type="scientific">Coleochaete scutata</name>
    <dbReference type="NCBI Taxonomy" id="3125"/>
    <lineage>
        <taxon>Eukaryota</taxon>
        <taxon>Viridiplantae</taxon>
        <taxon>Streptophyta</taxon>
        <taxon>Coleochaetophyceae</taxon>
        <taxon>Coleochaetales</taxon>
        <taxon>Coleochaetaceae</taxon>
        <taxon>Coleochaete</taxon>
    </lineage>
</organism>
<dbReference type="GO" id="GO:0004519">
    <property type="term" value="F:endonuclease activity"/>
    <property type="evidence" value="ECO:0007669"/>
    <property type="project" value="UniProtKB-KW"/>
</dbReference>
<name>A0A5P9NWK4_COLSC</name>
<proteinExistence type="predicted"/>
<feature type="domain" description="Homing endonuclease LAGLIDADG" evidence="1">
    <location>
        <begin position="57"/>
        <end position="150"/>
    </location>
</feature>
<protein>
    <submittedName>
        <fullName evidence="2">Putative LAGLIDADG homing endonuclease</fullName>
    </submittedName>
</protein>
<dbReference type="Pfam" id="PF00961">
    <property type="entry name" value="LAGLIDADG_1"/>
    <property type="match status" value="1"/>
</dbReference>
<dbReference type="GeneID" id="42369801"/>
<keyword evidence="2" id="KW-0496">Mitochondrion</keyword>
<dbReference type="SUPFAM" id="SSF55608">
    <property type="entry name" value="Homing endonucleases"/>
    <property type="match status" value="1"/>
</dbReference>
<dbReference type="RefSeq" id="YP_009709998.1">
    <property type="nucleotide sequence ID" value="NC_045180.1"/>
</dbReference>
<dbReference type="InterPro" id="IPR051289">
    <property type="entry name" value="LAGLIDADG_Endonuclease"/>
</dbReference>
<dbReference type="PANTHER" id="PTHR36181">
    <property type="entry name" value="INTRON-ENCODED ENDONUCLEASE AI3-RELATED"/>
    <property type="match status" value="1"/>
</dbReference>
<dbReference type="InterPro" id="IPR027434">
    <property type="entry name" value="Homing_endonucl"/>
</dbReference>
<keyword evidence="2" id="KW-0255">Endonuclease</keyword>
<dbReference type="PANTHER" id="PTHR36181:SF2">
    <property type="entry name" value="INTRON-ENCODED ENDONUCLEASE AI3-RELATED"/>
    <property type="match status" value="1"/>
</dbReference>
<geneLocation type="mitochondrion" evidence="2"/>
<keyword evidence="2" id="KW-0540">Nuclease</keyword>
<dbReference type="Gene3D" id="3.10.28.10">
    <property type="entry name" value="Homing endonucleases"/>
    <property type="match status" value="1"/>
</dbReference>
<evidence type="ECO:0000259" key="1">
    <source>
        <dbReference type="Pfam" id="PF00961"/>
    </source>
</evidence>
<dbReference type="EMBL" id="MN613583">
    <property type="protein sequence ID" value="QFU80103.1"/>
    <property type="molecule type" value="Genomic_DNA"/>
</dbReference>
<reference evidence="2" key="1">
    <citation type="submission" date="2019-10" db="EMBL/GenBank/DDBJ databases">
        <title>Complete mitogenome of the streptophyte green alga Coleochaete scutata (Coleochaetophyceae).</title>
        <authorList>
            <person name="Turmel M."/>
            <person name="Otis C."/>
            <person name="Lemieux C."/>
        </authorList>
    </citation>
    <scope>NUCLEOTIDE SEQUENCE</scope>
</reference>
<gene>
    <name evidence="2" type="primary">orf201</name>
</gene>
<dbReference type="GO" id="GO:0005739">
    <property type="term" value="C:mitochondrion"/>
    <property type="evidence" value="ECO:0007669"/>
    <property type="project" value="UniProtKB-ARBA"/>
</dbReference>
<dbReference type="AlphaFoldDB" id="A0A5P9NWK4"/>
<accession>A0A5P9NWK4</accession>
<keyword evidence="2" id="KW-0378">Hydrolase</keyword>